<feature type="region of interest" description="Disordered" evidence="2">
    <location>
        <begin position="308"/>
        <end position="351"/>
    </location>
</feature>
<dbReference type="PaxDb" id="4097-A0A1S4AUS7"/>
<dbReference type="Gene3D" id="1.10.287.1490">
    <property type="match status" value="1"/>
</dbReference>
<feature type="compositionally biased region" description="Basic and acidic residues" evidence="2">
    <location>
        <begin position="128"/>
        <end position="141"/>
    </location>
</feature>
<feature type="compositionally biased region" description="Acidic residues" evidence="2">
    <location>
        <begin position="97"/>
        <end position="106"/>
    </location>
</feature>
<feature type="compositionally biased region" description="Basic and acidic residues" evidence="2">
    <location>
        <begin position="318"/>
        <end position="336"/>
    </location>
</feature>
<dbReference type="KEGG" id="nta:107801444"/>
<organism evidence="3">
    <name type="scientific">Nicotiana tabacum</name>
    <name type="common">Common tobacco</name>
    <dbReference type="NCBI Taxonomy" id="4097"/>
    <lineage>
        <taxon>Eukaryota</taxon>
        <taxon>Viridiplantae</taxon>
        <taxon>Streptophyta</taxon>
        <taxon>Embryophyta</taxon>
        <taxon>Tracheophyta</taxon>
        <taxon>Spermatophyta</taxon>
        <taxon>Magnoliopsida</taxon>
        <taxon>eudicotyledons</taxon>
        <taxon>Gunneridae</taxon>
        <taxon>Pentapetalae</taxon>
        <taxon>asterids</taxon>
        <taxon>lamiids</taxon>
        <taxon>Solanales</taxon>
        <taxon>Solanaceae</taxon>
        <taxon>Nicotianoideae</taxon>
        <taxon>Nicotianeae</taxon>
        <taxon>Nicotiana</taxon>
    </lineage>
</organism>
<evidence type="ECO:0000313" key="3">
    <source>
        <dbReference type="RefSeq" id="XP_016480258.1"/>
    </source>
</evidence>
<sequence>MAGKAGIVFAMPLLQMRPSQLQAGSRKCDFCVWYWRCLRNEPASVGEETESPIPKSGKDNKRKRASKPEDPQDKRAPTRKLRRKLIHVDVDSAYQLLDDEGNEGEELAPVNRTRKPVEAAKPSIPETLPRDEETPKEDSGKAPELPGDITKFRAELSQCEAKLKKSSDEEKALRLLCSQKEEDLKDLRADLLQQKLEMIAQLRGEVDQVNADCNRWKEDMDQLPADKKAALAQLAQAKKIEELESKLAEAGAEVAEARAEVWRTKAMADKTIVVYLRDVEAIQAELREDYDQEKWSNDLAKFLVSSNDEDSVSGFESGEMRMESPRRRFPKMESPRRRFPKMQPPRMWLLK</sequence>
<name>A0A1S4AUS7_TOBAC</name>
<keyword evidence="1" id="KW-0175">Coiled coil</keyword>
<feature type="region of interest" description="Disordered" evidence="2">
    <location>
        <begin position="97"/>
        <end position="147"/>
    </location>
</feature>
<protein>
    <submittedName>
        <fullName evidence="3">Uncharacterized protein</fullName>
    </submittedName>
</protein>
<feature type="compositionally biased region" description="Basic and acidic residues" evidence="2">
    <location>
        <begin position="66"/>
        <end position="76"/>
    </location>
</feature>
<dbReference type="RefSeq" id="XP_016480258.1">
    <property type="nucleotide sequence ID" value="XM_016624772.1"/>
</dbReference>
<gene>
    <name evidence="3" type="primary">LOC107801444</name>
</gene>
<feature type="region of interest" description="Disordered" evidence="2">
    <location>
        <begin position="44"/>
        <end position="84"/>
    </location>
</feature>
<proteinExistence type="predicted"/>
<reference evidence="3" key="1">
    <citation type="submission" date="2025-08" db="UniProtKB">
        <authorList>
            <consortium name="RefSeq"/>
        </authorList>
    </citation>
    <scope>IDENTIFICATION</scope>
</reference>
<feature type="coiled-coil region" evidence="1">
    <location>
        <begin position="149"/>
        <end position="260"/>
    </location>
</feature>
<accession>A0A1S4AUS7</accession>
<evidence type="ECO:0000256" key="2">
    <source>
        <dbReference type="SAM" id="MobiDB-lite"/>
    </source>
</evidence>
<dbReference type="AlphaFoldDB" id="A0A1S4AUS7"/>
<evidence type="ECO:0000256" key="1">
    <source>
        <dbReference type="SAM" id="Coils"/>
    </source>
</evidence>